<dbReference type="AlphaFoldDB" id="A0A839RSG2"/>
<accession>A0A839RSG2</accession>
<evidence type="ECO:0000313" key="2">
    <source>
        <dbReference type="Proteomes" id="UP000567922"/>
    </source>
</evidence>
<name>A0A839RSG2_9ACTN</name>
<keyword evidence="2" id="KW-1185">Reference proteome</keyword>
<sequence>MGAAVGAKKLSGFAIGGKKVGGAAIGDTKFWPAPSGLITEISDDWSGYALGTETTAPWIQRMNNSARMHFVYDFPPRYVARDAAGTSNRQPDCYTHSTELSSVDHWAQCRMLDWPDTSLSNAAGVVLRRAAGTGSAITVFAGMNQNTWLIAVQNAPVSSNNLSPDVQGSHSLSPGGLLRAEAIGNTVTLLYNDIVLGSHTATLPTGLQAGVFVGRNSSFAAGIQGYVAEWSAGVF</sequence>
<protein>
    <submittedName>
        <fullName evidence="1">Uncharacterized protein</fullName>
    </submittedName>
</protein>
<evidence type="ECO:0000313" key="1">
    <source>
        <dbReference type="EMBL" id="MBB3039805.1"/>
    </source>
</evidence>
<dbReference type="RefSeq" id="WP_064442252.1">
    <property type="nucleotide sequence ID" value="NZ_BDDI01000022.1"/>
</dbReference>
<dbReference type="EMBL" id="JACHWS010000004">
    <property type="protein sequence ID" value="MBB3039805.1"/>
    <property type="molecule type" value="Genomic_DNA"/>
</dbReference>
<organism evidence="1 2">
    <name type="scientific">Hoyosella altamirensis</name>
    <dbReference type="NCBI Taxonomy" id="616997"/>
    <lineage>
        <taxon>Bacteria</taxon>
        <taxon>Bacillati</taxon>
        <taxon>Actinomycetota</taxon>
        <taxon>Actinomycetes</taxon>
        <taxon>Mycobacteriales</taxon>
        <taxon>Hoyosellaceae</taxon>
        <taxon>Hoyosella</taxon>
    </lineage>
</organism>
<proteinExistence type="predicted"/>
<gene>
    <name evidence="1" type="ORF">FHU29_004293</name>
</gene>
<comment type="caution">
    <text evidence="1">The sequence shown here is derived from an EMBL/GenBank/DDBJ whole genome shotgun (WGS) entry which is preliminary data.</text>
</comment>
<dbReference type="Proteomes" id="UP000567922">
    <property type="component" value="Unassembled WGS sequence"/>
</dbReference>
<reference evidence="1 2" key="1">
    <citation type="submission" date="2020-08" db="EMBL/GenBank/DDBJ databases">
        <title>Sequencing the genomes of 1000 actinobacteria strains.</title>
        <authorList>
            <person name="Klenk H.-P."/>
        </authorList>
    </citation>
    <scope>NUCLEOTIDE SEQUENCE [LARGE SCALE GENOMIC DNA]</scope>
    <source>
        <strain evidence="1 2">DSM 45258</strain>
    </source>
</reference>